<accession>A0A238F255</accession>
<dbReference type="AlphaFoldDB" id="A0A238F255"/>
<evidence type="ECO:0000313" key="14">
    <source>
        <dbReference type="Proteomes" id="UP000198372"/>
    </source>
</evidence>
<feature type="repeat" description="Solcar" evidence="9">
    <location>
        <begin position="51"/>
        <end position="176"/>
    </location>
</feature>
<comment type="similarity">
    <text evidence="2 10">Belongs to the mitochondrial carrier (TC 2.A.29) family.</text>
</comment>
<keyword evidence="5" id="KW-0677">Repeat</keyword>
<feature type="region of interest" description="Disordered" evidence="11">
    <location>
        <begin position="1"/>
        <end position="23"/>
    </location>
</feature>
<keyword evidence="14" id="KW-1185">Reference proteome</keyword>
<dbReference type="OrthoDB" id="193856at2759"/>
<feature type="repeat" description="Solcar" evidence="9">
    <location>
        <begin position="185"/>
        <end position="271"/>
    </location>
</feature>
<feature type="region of interest" description="Disordered" evidence="11">
    <location>
        <begin position="297"/>
        <end position="322"/>
    </location>
</feature>
<keyword evidence="3 10" id="KW-0813">Transport</keyword>
<proteinExistence type="inferred from homology"/>
<feature type="region of interest" description="Disordered" evidence="11">
    <location>
        <begin position="86"/>
        <end position="113"/>
    </location>
</feature>
<evidence type="ECO:0000313" key="13">
    <source>
        <dbReference type="EMBL" id="SCV67117.1"/>
    </source>
</evidence>
<name>A0A238F255_9BASI</name>
<dbReference type="SUPFAM" id="SSF103506">
    <property type="entry name" value="Mitochondrial carrier"/>
    <property type="match status" value="2"/>
</dbReference>
<feature type="transmembrane region" description="Helical" evidence="12">
    <location>
        <begin position="147"/>
        <end position="170"/>
    </location>
</feature>
<feature type="compositionally biased region" description="Low complexity" evidence="11">
    <location>
        <begin position="100"/>
        <end position="113"/>
    </location>
</feature>
<evidence type="ECO:0000256" key="7">
    <source>
        <dbReference type="ARBA" id="ARBA00023128"/>
    </source>
</evidence>
<evidence type="ECO:0000256" key="8">
    <source>
        <dbReference type="ARBA" id="ARBA00023136"/>
    </source>
</evidence>
<keyword evidence="6 12" id="KW-1133">Transmembrane helix</keyword>
<dbReference type="EMBL" id="FMSP01000001">
    <property type="protein sequence ID" value="SCV67117.1"/>
    <property type="molecule type" value="Genomic_DNA"/>
</dbReference>
<comment type="subcellular location">
    <subcellularLocation>
        <location evidence="1">Mitochondrion membrane</location>
        <topology evidence="1">Multi-pass membrane protein</topology>
    </subcellularLocation>
</comment>
<dbReference type="Proteomes" id="UP000198372">
    <property type="component" value="Unassembled WGS sequence"/>
</dbReference>
<dbReference type="InterPro" id="IPR018108">
    <property type="entry name" value="MCP_transmembrane"/>
</dbReference>
<evidence type="ECO:0000256" key="1">
    <source>
        <dbReference type="ARBA" id="ARBA00004225"/>
    </source>
</evidence>
<dbReference type="GO" id="GO:0031966">
    <property type="term" value="C:mitochondrial membrane"/>
    <property type="evidence" value="ECO:0007669"/>
    <property type="project" value="UniProtKB-SubCell"/>
</dbReference>
<protein>
    <submittedName>
        <fullName evidence="13">BQ2448_5763 protein</fullName>
    </submittedName>
</protein>
<dbReference type="GO" id="GO:1902603">
    <property type="term" value="P:carnitine transmembrane transport"/>
    <property type="evidence" value="ECO:0007669"/>
    <property type="project" value="TreeGrafter"/>
</dbReference>
<evidence type="ECO:0000256" key="12">
    <source>
        <dbReference type="SAM" id="Phobius"/>
    </source>
</evidence>
<dbReference type="PANTHER" id="PTHR45624">
    <property type="entry name" value="MITOCHONDRIAL BASIC AMINO ACIDS TRANSPORTER-RELATED"/>
    <property type="match status" value="1"/>
</dbReference>
<evidence type="ECO:0000256" key="3">
    <source>
        <dbReference type="ARBA" id="ARBA00022448"/>
    </source>
</evidence>
<evidence type="ECO:0000256" key="6">
    <source>
        <dbReference type="ARBA" id="ARBA00022989"/>
    </source>
</evidence>
<reference evidence="14" key="1">
    <citation type="submission" date="2016-09" db="EMBL/GenBank/DDBJ databases">
        <authorList>
            <person name="Jeantristanb JTB J.-T."/>
            <person name="Ricardo R."/>
        </authorList>
    </citation>
    <scope>NUCLEOTIDE SEQUENCE [LARGE SCALE GENOMIC DNA]</scope>
</reference>
<evidence type="ECO:0000256" key="5">
    <source>
        <dbReference type="ARBA" id="ARBA00022737"/>
    </source>
</evidence>
<dbReference type="Pfam" id="PF00153">
    <property type="entry name" value="Mito_carr"/>
    <property type="match status" value="3"/>
</dbReference>
<dbReference type="InterPro" id="IPR050567">
    <property type="entry name" value="Mitochondrial_Carrier"/>
</dbReference>
<dbReference type="Gene3D" id="1.50.40.10">
    <property type="entry name" value="Mitochondrial carrier domain"/>
    <property type="match status" value="2"/>
</dbReference>
<organism evidence="13 14">
    <name type="scientific">Microbotryum intermedium</name>
    <dbReference type="NCBI Taxonomy" id="269621"/>
    <lineage>
        <taxon>Eukaryota</taxon>
        <taxon>Fungi</taxon>
        <taxon>Dikarya</taxon>
        <taxon>Basidiomycota</taxon>
        <taxon>Pucciniomycotina</taxon>
        <taxon>Microbotryomycetes</taxon>
        <taxon>Microbotryales</taxon>
        <taxon>Microbotryaceae</taxon>
        <taxon>Microbotryum</taxon>
    </lineage>
</organism>
<dbReference type="InterPro" id="IPR023395">
    <property type="entry name" value="MCP_dom_sf"/>
</dbReference>
<keyword evidence="4 9" id="KW-0812">Transmembrane</keyword>
<dbReference type="GO" id="GO:0006839">
    <property type="term" value="P:mitochondrial transport"/>
    <property type="evidence" value="ECO:0007669"/>
    <property type="project" value="TreeGrafter"/>
</dbReference>
<keyword evidence="8 9" id="KW-0472">Membrane</keyword>
<gene>
    <name evidence="13" type="ORF">BQ2448_5763</name>
</gene>
<dbReference type="PANTHER" id="PTHR45624:SF4">
    <property type="entry name" value="CONGESTED-LIKE TRACHEA PROTEIN-RELATED"/>
    <property type="match status" value="1"/>
</dbReference>
<evidence type="ECO:0000256" key="4">
    <source>
        <dbReference type="ARBA" id="ARBA00022692"/>
    </source>
</evidence>
<evidence type="ECO:0000256" key="11">
    <source>
        <dbReference type="SAM" id="MobiDB-lite"/>
    </source>
</evidence>
<dbReference type="GO" id="GO:0015227">
    <property type="term" value="F:O-acyl-L-carnitine transmembrane transporter activity"/>
    <property type="evidence" value="ECO:0007669"/>
    <property type="project" value="TreeGrafter"/>
</dbReference>
<dbReference type="PROSITE" id="PS50920">
    <property type="entry name" value="SOLCAR"/>
    <property type="match status" value="2"/>
</dbReference>
<evidence type="ECO:0000256" key="10">
    <source>
        <dbReference type="RuleBase" id="RU000488"/>
    </source>
</evidence>
<sequence>MSQAMVVAAPSSSTQPTPRRQRDDLIARETMQPQLQPTASTSNVEAGTGPVDTTSDLIAGWLGGAAGILVSNPLEVLKVRLQTARVPSNRVGRSSPPPTASASSAMPSATATFTPAASTTAASSLSSSSSTTRPGLTSLWKSEGARFLFAGAAGPILGLAFIDSAFFGLYGQFMSRFDQDRQDPTSLTKVFVAGATAGGLCALLETPIEVVKCRAQVESGAGAKLGSFKIASMIARHEGLRGFYIGGLMTAIHDGISSGIFFCGSRTTRIADFMFRRMLRGESPYFTPPIPPRIPASTAIPDSPFSSASAPSSAAAAPTTTADGHLSCPEIGRILLAGGFAGALSAVVPYPFDIIKTRLQTSNFEALSGSPTITAPLAPSSRPMPTPAAPPQSLSIRSVARGIHADGVASYRYRYTTTVLHSLITHYLYPNPKHAPSTSFSSTSSFISNQTSSSKTNMIDGRPGPDPRAAKLTLRLLGFKGFLTGIKPTLVSSFVGSAVTITGFEVALHWLTGGQGGGGGGIG</sequence>
<evidence type="ECO:0000256" key="9">
    <source>
        <dbReference type="PROSITE-ProRule" id="PRU00282"/>
    </source>
</evidence>
<keyword evidence="7" id="KW-0496">Mitochondrion</keyword>
<evidence type="ECO:0000256" key="2">
    <source>
        <dbReference type="ARBA" id="ARBA00006375"/>
    </source>
</evidence>